<gene>
    <name evidence="2" type="primary">LOC118403338</name>
</gene>
<dbReference type="SUPFAM" id="SSF55961">
    <property type="entry name" value="Bet v1-like"/>
    <property type="match status" value="2"/>
</dbReference>
<accession>A0A9J7HGF9</accession>
<reference evidence="2" key="2">
    <citation type="submission" date="2025-08" db="UniProtKB">
        <authorList>
            <consortium name="RefSeq"/>
        </authorList>
    </citation>
    <scope>IDENTIFICATION</scope>
    <source>
        <strain evidence="2">S238N-H82</strain>
        <tissue evidence="2">Testes</tissue>
    </source>
</reference>
<evidence type="ECO:0000313" key="1">
    <source>
        <dbReference type="Proteomes" id="UP000001554"/>
    </source>
</evidence>
<reference evidence="1" key="1">
    <citation type="journal article" date="2020" name="Nat. Ecol. Evol.">
        <title>Deeply conserved synteny resolves early events in vertebrate evolution.</title>
        <authorList>
            <person name="Simakov O."/>
            <person name="Marletaz F."/>
            <person name="Yue J.X."/>
            <person name="O'Connell B."/>
            <person name="Jenkins J."/>
            <person name="Brandt A."/>
            <person name="Calef R."/>
            <person name="Tung C.H."/>
            <person name="Huang T.K."/>
            <person name="Schmutz J."/>
            <person name="Satoh N."/>
            <person name="Yu J.K."/>
            <person name="Putnam N.H."/>
            <person name="Green R.E."/>
            <person name="Rokhsar D.S."/>
        </authorList>
    </citation>
    <scope>NUCLEOTIDE SEQUENCE [LARGE SCALE GENOMIC DNA]</scope>
    <source>
        <strain evidence="1">S238N-H82</strain>
    </source>
</reference>
<dbReference type="GeneID" id="118403338"/>
<evidence type="ECO:0000313" key="2">
    <source>
        <dbReference type="RefSeq" id="XP_035657935.1"/>
    </source>
</evidence>
<dbReference type="Proteomes" id="UP000001554">
    <property type="component" value="Chromosome 16"/>
</dbReference>
<keyword evidence="1" id="KW-1185">Reference proteome</keyword>
<organism evidence="1 2">
    <name type="scientific">Branchiostoma floridae</name>
    <name type="common">Florida lancelet</name>
    <name type="synonym">Amphioxus</name>
    <dbReference type="NCBI Taxonomy" id="7739"/>
    <lineage>
        <taxon>Eukaryota</taxon>
        <taxon>Metazoa</taxon>
        <taxon>Chordata</taxon>
        <taxon>Cephalochordata</taxon>
        <taxon>Leptocardii</taxon>
        <taxon>Amphioxiformes</taxon>
        <taxon>Branchiostomatidae</taxon>
        <taxon>Branchiostoma</taxon>
    </lineage>
</organism>
<dbReference type="RefSeq" id="XP_035657935.1">
    <property type="nucleotide sequence ID" value="XM_035802042.1"/>
</dbReference>
<name>A0A9J7HGF9_BRAFL</name>
<protein>
    <submittedName>
        <fullName evidence="2">Uncharacterized protein LOC118403338</fullName>
    </submittedName>
</protein>
<proteinExistence type="predicted"/>
<dbReference type="InterPro" id="IPR023393">
    <property type="entry name" value="START-like_dom_sf"/>
</dbReference>
<dbReference type="Gene3D" id="3.30.530.20">
    <property type="match status" value="2"/>
</dbReference>
<dbReference type="AlphaFoldDB" id="A0A9J7HGF9"/>
<dbReference type="KEGG" id="bfo:118403338"/>
<sequence length="306" mass="35032">MSLQEFLPQIKVPEEYLEFGKEITLSRTEVVPVSADFYWSGFDDFFFLESFMGLHKNMEVIKGDGGVGSVVEVDLMDERVQKEIVKKDDATKTWVVAFLGSSSLFTSYSATIKVDEDTSETAKVTLTLRGVIALKDDNRRRAHIAYLMYMMRNRINKVMAVIADKKDDEVRIELDVDCSFKKLWGAVGAWGDISWFMDATGVEVLPDYQNNDLRMKITYGTDVSEYRLVETIDDDDDDPAILQYETVIPGVLYYRGKVELFKIDGNKTKLKFTCYFLPKPGSTPHADIKAQTEQWMKWIQSTFAEN</sequence>